<keyword evidence="2" id="KW-1185">Reference proteome</keyword>
<dbReference type="InterPro" id="IPR036583">
    <property type="entry name" value="23S_rRNA_IVS_sf"/>
</dbReference>
<gene>
    <name evidence="1" type="ORF">E0486_10870</name>
</gene>
<dbReference type="PIRSF" id="PIRSF035652">
    <property type="entry name" value="CHP02436"/>
    <property type="match status" value="1"/>
</dbReference>
<name>A0A4R4E373_9BACT</name>
<dbReference type="SUPFAM" id="SSF158446">
    <property type="entry name" value="IVS-encoded protein-like"/>
    <property type="match status" value="1"/>
</dbReference>
<dbReference type="Proteomes" id="UP000295164">
    <property type="component" value="Unassembled WGS sequence"/>
</dbReference>
<dbReference type="NCBIfam" id="TIGR02436">
    <property type="entry name" value="four helix bundle protein"/>
    <property type="match status" value="1"/>
</dbReference>
<proteinExistence type="predicted"/>
<protein>
    <submittedName>
        <fullName evidence="1">Four helix bundle protein</fullName>
    </submittedName>
</protein>
<accession>A0A4R4E373</accession>
<reference evidence="1 2" key="1">
    <citation type="submission" date="2019-03" db="EMBL/GenBank/DDBJ databases">
        <authorList>
            <person name="Kim M.K.M."/>
        </authorList>
    </citation>
    <scope>NUCLEOTIDE SEQUENCE [LARGE SCALE GENOMIC DNA]</scope>
    <source>
        <strain evidence="1 2">17J68-15</strain>
    </source>
</reference>
<dbReference type="OrthoDB" id="285993at2"/>
<dbReference type="Pfam" id="PF05635">
    <property type="entry name" value="23S_rRNA_IVP"/>
    <property type="match status" value="1"/>
</dbReference>
<dbReference type="InterPro" id="IPR012657">
    <property type="entry name" value="23S_rRNA-intervening_sequence"/>
</dbReference>
<dbReference type="Gene3D" id="1.20.1440.60">
    <property type="entry name" value="23S rRNA-intervening sequence"/>
    <property type="match status" value="1"/>
</dbReference>
<comment type="caution">
    <text evidence="1">The sequence shown here is derived from an EMBL/GenBank/DDBJ whole genome shotgun (WGS) entry which is preliminary data.</text>
</comment>
<dbReference type="RefSeq" id="WP_131852204.1">
    <property type="nucleotide sequence ID" value="NZ_SKFH01000016.1"/>
</dbReference>
<evidence type="ECO:0000313" key="1">
    <source>
        <dbReference type="EMBL" id="TCZ70450.1"/>
    </source>
</evidence>
<organism evidence="1 2">
    <name type="scientific">Flaviaesturariibacter aridisoli</name>
    <dbReference type="NCBI Taxonomy" id="2545761"/>
    <lineage>
        <taxon>Bacteria</taxon>
        <taxon>Pseudomonadati</taxon>
        <taxon>Bacteroidota</taxon>
        <taxon>Chitinophagia</taxon>
        <taxon>Chitinophagales</taxon>
        <taxon>Chitinophagaceae</taxon>
        <taxon>Flaviaestuariibacter</taxon>
    </lineage>
</organism>
<evidence type="ECO:0000313" key="2">
    <source>
        <dbReference type="Proteomes" id="UP000295164"/>
    </source>
</evidence>
<sequence length="122" mass="13464">MNQKVVDLETRLIAFAARMVIVSANLPKTAAAKHFSDQLVRSGTAPALLYGEAQGAESRADFVHKMKVALKELKETFINLRIIRVCRWIPEEELAADIIENNELISIFVSSIKTAVGKPTNA</sequence>
<dbReference type="AlphaFoldDB" id="A0A4R4E373"/>
<dbReference type="EMBL" id="SKFH01000016">
    <property type="protein sequence ID" value="TCZ70450.1"/>
    <property type="molecule type" value="Genomic_DNA"/>
</dbReference>